<reference evidence="2" key="1">
    <citation type="submission" date="2014-09" db="EMBL/GenBank/DDBJ databases">
        <authorList>
            <person name="Magalhaes I.L.F."/>
            <person name="Oliveira U."/>
            <person name="Santos F.R."/>
            <person name="Vidigal T.H.D.A."/>
            <person name="Brescovit A.D."/>
            <person name="Santos A.J."/>
        </authorList>
    </citation>
    <scope>NUCLEOTIDE SEQUENCE</scope>
    <source>
        <tissue evidence="2">Shoot tissue taken approximately 20 cm above the soil surface</tissue>
    </source>
</reference>
<organism evidence="2">
    <name type="scientific">Arundo donax</name>
    <name type="common">Giant reed</name>
    <name type="synonym">Donax arundinaceus</name>
    <dbReference type="NCBI Taxonomy" id="35708"/>
    <lineage>
        <taxon>Eukaryota</taxon>
        <taxon>Viridiplantae</taxon>
        <taxon>Streptophyta</taxon>
        <taxon>Embryophyta</taxon>
        <taxon>Tracheophyta</taxon>
        <taxon>Spermatophyta</taxon>
        <taxon>Magnoliopsida</taxon>
        <taxon>Liliopsida</taxon>
        <taxon>Poales</taxon>
        <taxon>Poaceae</taxon>
        <taxon>PACMAD clade</taxon>
        <taxon>Arundinoideae</taxon>
        <taxon>Arundineae</taxon>
        <taxon>Arundo</taxon>
    </lineage>
</organism>
<dbReference type="EMBL" id="GBRH01193798">
    <property type="protein sequence ID" value="JAE04098.1"/>
    <property type="molecule type" value="Transcribed_RNA"/>
</dbReference>
<accession>A0A0A9F795</accession>
<dbReference type="AlphaFoldDB" id="A0A0A9F795"/>
<evidence type="ECO:0000313" key="2">
    <source>
        <dbReference type="EMBL" id="JAE04098.1"/>
    </source>
</evidence>
<reference evidence="2" key="2">
    <citation type="journal article" date="2015" name="Data Brief">
        <title>Shoot transcriptome of the giant reed, Arundo donax.</title>
        <authorList>
            <person name="Barrero R.A."/>
            <person name="Guerrero F.D."/>
            <person name="Moolhuijzen P."/>
            <person name="Goolsby J.A."/>
            <person name="Tidwell J."/>
            <person name="Bellgard S.E."/>
            <person name="Bellgard M.I."/>
        </authorList>
    </citation>
    <scope>NUCLEOTIDE SEQUENCE</scope>
    <source>
        <tissue evidence="2">Shoot tissue taken approximately 20 cm above the soil surface</tissue>
    </source>
</reference>
<evidence type="ECO:0000256" key="1">
    <source>
        <dbReference type="SAM" id="MobiDB-lite"/>
    </source>
</evidence>
<feature type="region of interest" description="Disordered" evidence="1">
    <location>
        <begin position="45"/>
        <end position="70"/>
    </location>
</feature>
<proteinExistence type="predicted"/>
<protein>
    <submittedName>
        <fullName evidence="2">Uncharacterized protein</fullName>
    </submittedName>
</protein>
<sequence>MLQLCLASEKNGNVSSHPAVKKHHVLVIAVLGDPGVFLLHSAGARGGQRGQRGRRRGWRWWPWPPLDGEV</sequence>
<name>A0A0A9F795_ARUDO</name>